<dbReference type="Pfam" id="PF01040">
    <property type="entry name" value="UbiA"/>
    <property type="match status" value="1"/>
</dbReference>
<dbReference type="GO" id="GO:0008299">
    <property type="term" value="P:isoprenoid biosynthetic process"/>
    <property type="evidence" value="ECO:0007669"/>
    <property type="project" value="UniProtKB-UniRule"/>
</dbReference>
<sequence length="444" mass="48933">MAYIILPRLLHPAVQSANKTLTVNQFSQKFLSNSICYNPIGASKCLSNVHNIYTNSKYSRNTHDSVHVSSEHLHVEMSSVSRTQLCKRTTTAFHSKVFLGSPLQSPQISGLDSSGLFVPPYVGDSRRYFTLNPRKIVEQSPKHVRPYLQLIRFDKPIGSWLLFWPCAWSIGMAATPGQFPDLGLLFLFGLGSVIMRGAGCTINDLWDRDIDKKVARTRSRPIASGKISTQNAMLFLGAQLSVALCILLSLNSYSVLLGFSSMLLVSTYPLFKRVTYWPQVVLGLTFNWGALLGWAAVKGSCDWSVVLPLYLGAAAWTMVYDTIYAHQDKADDILIGVKSTALKFGDDTRAWLSGFSAAMVSGLLLSGLMCEQTWPYYAAVGLTGAHLYNQVATAKFDKPEDCWKKFSSNKRLGAIIFAGIVAGTLLKGANSNKEESTDVADKKR</sequence>
<comment type="catalytic activity">
    <reaction evidence="10">
        <text>all-trans-decaprenyl diphosphate + 4-hydroxybenzoate = 4-hydroxy-3-(all-trans-decaprenyl)benzoate + diphosphate</text>
        <dbReference type="Rhea" id="RHEA:44564"/>
        <dbReference type="ChEBI" id="CHEBI:17879"/>
        <dbReference type="ChEBI" id="CHEBI:33019"/>
        <dbReference type="ChEBI" id="CHEBI:60721"/>
        <dbReference type="ChEBI" id="CHEBI:84503"/>
        <dbReference type="EC" id="2.5.1.39"/>
    </reaction>
    <physiologicalReaction direction="left-to-right" evidence="10">
        <dbReference type="Rhea" id="RHEA:44565"/>
    </physiologicalReaction>
</comment>
<dbReference type="PANTHER" id="PTHR11048:SF28">
    <property type="entry name" value="4-HYDROXYBENZOATE POLYPRENYLTRANSFERASE, MITOCHONDRIAL"/>
    <property type="match status" value="1"/>
</dbReference>
<evidence type="ECO:0000256" key="2">
    <source>
        <dbReference type="ARBA" id="ARBA00004141"/>
    </source>
</evidence>
<comment type="subcellular location">
    <subcellularLocation>
        <location evidence="2">Membrane</location>
        <topology evidence="2">Multi-pass membrane protein</topology>
    </subcellularLocation>
    <subcellularLocation>
        <location evidence="13">Mitochondrion inner membrane</location>
        <topology evidence="13">Multi-pass membrane protein</topology>
        <orientation evidence="13">Matrix side</orientation>
    </subcellularLocation>
</comment>
<dbReference type="CDD" id="cd13959">
    <property type="entry name" value="PT_UbiA_COQ2"/>
    <property type="match status" value="1"/>
</dbReference>
<dbReference type="GO" id="GO:0006744">
    <property type="term" value="P:ubiquinone biosynthetic process"/>
    <property type="evidence" value="ECO:0007669"/>
    <property type="project" value="UniProtKB-UniRule"/>
</dbReference>
<dbReference type="HAMAP" id="MF_01635">
    <property type="entry name" value="UbiA"/>
    <property type="match status" value="1"/>
</dbReference>
<keyword evidence="4 13" id="KW-0808">Transferase</keyword>
<dbReference type="NCBIfam" id="TIGR01474">
    <property type="entry name" value="ubiA_proteo"/>
    <property type="match status" value="1"/>
</dbReference>
<evidence type="ECO:0000256" key="1">
    <source>
        <dbReference type="ARBA" id="ARBA00001946"/>
    </source>
</evidence>
<feature type="transmembrane region" description="Helical" evidence="13">
    <location>
        <begin position="303"/>
        <end position="320"/>
    </location>
</feature>
<organism evidence="14 15">
    <name type="scientific">Branchiostoma lanceolatum</name>
    <name type="common">Common lancelet</name>
    <name type="synonym">Amphioxus lanceolatum</name>
    <dbReference type="NCBI Taxonomy" id="7740"/>
    <lineage>
        <taxon>Eukaryota</taxon>
        <taxon>Metazoa</taxon>
        <taxon>Chordata</taxon>
        <taxon>Cephalochordata</taxon>
        <taxon>Leptocardii</taxon>
        <taxon>Amphioxiformes</taxon>
        <taxon>Branchiostomatidae</taxon>
        <taxon>Branchiostoma</taxon>
    </lineage>
</organism>
<comment type="pathway">
    <text evidence="13">Cofactor biosynthesis; ubiquinone biosynthesis.</text>
</comment>
<dbReference type="InterPro" id="IPR039653">
    <property type="entry name" value="Prenyltransferase"/>
</dbReference>
<comment type="similarity">
    <text evidence="3 13">Belongs to the UbiA prenyltransferase family.</text>
</comment>
<feature type="transmembrane region" description="Helical" evidence="13">
    <location>
        <begin position="182"/>
        <end position="206"/>
    </location>
</feature>
<evidence type="ECO:0000256" key="5">
    <source>
        <dbReference type="ARBA" id="ARBA00022688"/>
    </source>
</evidence>
<keyword evidence="13" id="KW-0496">Mitochondrion</keyword>
<keyword evidence="5 13" id="KW-0831">Ubiquinone biosynthesis</keyword>
<keyword evidence="7 13" id="KW-1133">Transmembrane helix</keyword>
<protein>
    <recommendedName>
        <fullName evidence="13">4-hydroxybenzoate polyprenyltransferase, mitochondrial</fullName>
        <shortName evidence="13">4-HB polyprenyltransferase</shortName>
        <ecNumber evidence="13">2.5.1.39</ecNumber>
    </recommendedName>
    <alternativeName>
        <fullName evidence="13">Para-hydroxybenzoate--polyprenyltransferase</fullName>
        <shortName evidence="13">PHB:PPT</shortName>
        <shortName evidence="13">PHB:polyprenyltransferase</shortName>
    </alternativeName>
</protein>
<keyword evidence="6 13" id="KW-0812">Transmembrane</keyword>
<evidence type="ECO:0000256" key="12">
    <source>
        <dbReference type="ARBA" id="ARBA00051182"/>
    </source>
</evidence>
<evidence type="ECO:0000256" key="9">
    <source>
        <dbReference type="ARBA" id="ARBA00023229"/>
    </source>
</evidence>
<dbReference type="PANTHER" id="PTHR11048">
    <property type="entry name" value="PRENYLTRANSFERASES"/>
    <property type="match status" value="1"/>
</dbReference>
<evidence type="ECO:0000256" key="13">
    <source>
        <dbReference type="HAMAP-Rule" id="MF_03189"/>
    </source>
</evidence>
<dbReference type="OrthoDB" id="18170at2759"/>
<keyword evidence="8 13" id="KW-0472">Membrane</keyword>
<dbReference type="EC" id="2.5.1.39" evidence="13"/>
<dbReference type="GO" id="GO:0008412">
    <property type="term" value="F:4-hydroxybenzoate polyprenyltransferase activity"/>
    <property type="evidence" value="ECO:0007669"/>
    <property type="project" value="UniProtKB-EC"/>
</dbReference>
<evidence type="ECO:0000256" key="3">
    <source>
        <dbReference type="ARBA" id="ARBA00005985"/>
    </source>
</evidence>
<evidence type="ECO:0000256" key="4">
    <source>
        <dbReference type="ARBA" id="ARBA00022679"/>
    </source>
</evidence>
<accession>A0A8K0A7W3</accession>
<dbReference type="Gene3D" id="1.10.357.140">
    <property type="entry name" value="UbiA prenyltransferase"/>
    <property type="match status" value="1"/>
</dbReference>
<comment type="catalytic activity">
    <reaction evidence="12">
        <text>an all-trans-polyprenyl diphosphate + 4-hydroxybenzoate = a 4-hydroxy-3-(all-trans-polyprenyl)benzoate + diphosphate</text>
        <dbReference type="Rhea" id="RHEA:44504"/>
        <dbReference type="Rhea" id="RHEA-COMP:9514"/>
        <dbReference type="Rhea" id="RHEA-COMP:9564"/>
        <dbReference type="ChEBI" id="CHEBI:17879"/>
        <dbReference type="ChEBI" id="CHEBI:33019"/>
        <dbReference type="ChEBI" id="CHEBI:58914"/>
        <dbReference type="ChEBI" id="CHEBI:78396"/>
        <dbReference type="EC" id="2.5.1.39"/>
    </reaction>
    <physiologicalReaction direction="left-to-right" evidence="12">
        <dbReference type="Rhea" id="RHEA:44505"/>
    </physiologicalReaction>
</comment>
<evidence type="ECO:0000256" key="11">
    <source>
        <dbReference type="ARBA" id="ARBA00050454"/>
    </source>
</evidence>
<evidence type="ECO:0000256" key="8">
    <source>
        <dbReference type="ARBA" id="ARBA00023136"/>
    </source>
</evidence>
<dbReference type="InterPro" id="IPR030470">
    <property type="entry name" value="UbiA_prenylTrfase_CS"/>
</dbReference>
<comment type="function">
    <text evidence="13">Catalyzes the prenylation of para-hydroxybenzoate (PHB) with an all-trans polyprenyl group. Mediates the second step in the final reaction sequence of coenzyme Q (CoQ) biosynthesis, which is the condensation of the polyisoprenoid side chain with PHB, generating the first membrane-bound Q intermediate.</text>
</comment>
<evidence type="ECO:0000313" key="15">
    <source>
        <dbReference type="Proteomes" id="UP000838412"/>
    </source>
</evidence>
<evidence type="ECO:0000256" key="10">
    <source>
        <dbReference type="ARBA" id="ARBA00049890"/>
    </source>
</evidence>
<reference evidence="14" key="1">
    <citation type="submission" date="2022-01" db="EMBL/GenBank/DDBJ databases">
        <authorList>
            <person name="Braso-Vives M."/>
        </authorList>
    </citation>
    <scope>NUCLEOTIDE SEQUENCE</scope>
</reference>
<evidence type="ECO:0000313" key="14">
    <source>
        <dbReference type="EMBL" id="CAH1267988.1"/>
    </source>
</evidence>
<comment type="catalytic activity">
    <reaction evidence="11">
        <text>all-trans-nonaprenyl diphosphate + 4-hydroxybenzoate = 4-hydroxy-3-(all-trans-nonaprenyl)benzoate + diphosphate</text>
        <dbReference type="Rhea" id="RHEA:17709"/>
        <dbReference type="ChEBI" id="CHEBI:17879"/>
        <dbReference type="ChEBI" id="CHEBI:33019"/>
        <dbReference type="ChEBI" id="CHEBI:58391"/>
        <dbReference type="ChEBI" id="CHEBI:84502"/>
        <dbReference type="EC" id="2.5.1.39"/>
    </reaction>
    <physiologicalReaction direction="left-to-right" evidence="11">
        <dbReference type="Rhea" id="RHEA:17710"/>
    </physiologicalReaction>
</comment>
<dbReference type="AlphaFoldDB" id="A0A8K0A7W3"/>
<evidence type="ECO:0000256" key="7">
    <source>
        <dbReference type="ARBA" id="ARBA00022989"/>
    </source>
</evidence>
<dbReference type="InterPro" id="IPR044878">
    <property type="entry name" value="UbiA_sf"/>
</dbReference>
<dbReference type="InterPro" id="IPR000537">
    <property type="entry name" value="UbiA_prenyltransferase"/>
</dbReference>
<feature type="transmembrane region" description="Helical" evidence="13">
    <location>
        <begin position="157"/>
        <end position="176"/>
    </location>
</feature>
<dbReference type="InterPro" id="IPR006370">
    <property type="entry name" value="HB_polyprenyltransferase-like"/>
</dbReference>
<feature type="transmembrane region" description="Helical" evidence="13">
    <location>
        <begin position="280"/>
        <end position="297"/>
    </location>
</feature>
<gene>
    <name evidence="14" type="primary">COQ2</name>
    <name evidence="14" type="ORF">BLAG_LOCUS21106</name>
</gene>
<dbReference type="Proteomes" id="UP000838412">
    <property type="component" value="Chromosome 6"/>
</dbReference>
<dbReference type="GO" id="GO:0005743">
    <property type="term" value="C:mitochondrial inner membrane"/>
    <property type="evidence" value="ECO:0007669"/>
    <property type="project" value="UniProtKB-SubCell"/>
</dbReference>
<dbReference type="UniPathway" id="UPA00232"/>
<keyword evidence="13" id="KW-0999">Mitochondrion inner membrane</keyword>
<name>A0A8K0A7W3_BRALA</name>
<feature type="transmembrane region" description="Helical" evidence="13">
    <location>
        <begin position="350"/>
        <end position="368"/>
    </location>
</feature>
<comment type="cofactor">
    <cofactor evidence="1 13">
        <name>Mg(2+)</name>
        <dbReference type="ChEBI" id="CHEBI:18420"/>
    </cofactor>
</comment>
<dbReference type="FunFam" id="1.10.357.140:FF:000003">
    <property type="entry name" value="4-hydroxybenzoate polyprenyltransferase, mitochondrial"/>
    <property type="match status" value="1"/>
</dbReference>
<dbReference type="PROSITE" id="PS00943">
    <property type="entry name" value="UBIA"/>
    <property type="match status" value="1"/>
</dbReference>
<keyword evidence="9 13" id="KW-0414">Isoprene biosynthesis</keyword>
<keyword evidence="15" id="KW-1185">Reference proteome</keyword>
<evidence type="ECO:0000256" key="6">
    <source>
        <dbReference type="ARBA" id="ARBA00022692"/>
    </source>
</evidence>
<proteinExistence type="inferred from homology"/>
<dbReference type="EMBL" id="OV696691">
    <property type="protein sequence ID" value="CAH1267988.1"/>
    <property type="molecule type" value="Genomic_DNA"/>
</dbReference>